<feature type="compositionally biased region" description="Low complexity" evidence="1">
    <location>
        <begin position="49"/>
        <end position="59"/>
    </location>
</feature>
<evidence type="ECO:0000313" key="2">
    <source>
        <dbReference type="EMBL" id="CAB0041968.1"/>
    </source>
</evidence>
<evidence type="ECO:0000256" key="1">
    <source>
        <dbReference type="SAM" id="MobiDB-lite"/>
    </source>
</evidence>
<dbReference type="EMBL" id="CADCXV010001142">
    <property type="protein sequence ID" value="CAB0041968.1"/>
    <property type="molecule type" value="Genomic_DNA"/>
</dbReference>
<dbReference type="GO" id="GO:0003676">
    <property type="term" value="F:nucleic acid binding"/>
    <property type="evidence" value="ECO:0007669"/>
    <property type="project" value="InterPro"/>
</dbReference>
<organism evidence="2 3">
    <name type="scientific">Trichogramma brassicae</name>
    <dbReference type="NCBI Taxonomy" id="86971"/>
    <lineage>
        <taxon>Eukaryota</taxon>
        <taxon>Metazoa</taxon>
        <taxon>Ecdysozoa</taxon>
        <taxon>Arthropoda</taxon>
        <taxon>Hexapoda</taxon>
        <taxon>Insecta</taxon>
        <taxon>Pterygota</taxon>
        <taxon>Neoptera</taxon>
        <taxon>Endopterygota</taxon>
        <taxon>Hymenoptera</taxon>
        <taxon>Apocrita</taxon>
        <taxon>Proctotrupomorpha</taxon>
        <taxon>Chalcidoidea</taxon>
        <taxon>Trichogrammatidae</taxon>
        <taxon>Trichogramma</taxon>
    </lineage>
</organism>
<accession>A0A6H5IUE3</accession>
<protein>
    <recommendedName>
        <fullName evidence="4">CCHC-type domain-containing protein</fullName>
    </recommendedName>
</protein>
<dbReference type="GO" id="GO:0008270">
    <property type="term" value="F:zinc ion binding"/>
    <property type="evidence" value="ECO:0007669"/>
    <property type="project" value="InterPro"/>
</dbReference>
<gene>
    <name evidence="2" type="ORF">TBRA_LOCUS13611</name>
</gene>
<feature type="region of interest" description="Disordered" evidence="1">
    <location>
        <begin position="44"/>
        <end position="67"/>
    </location>
</feature>
<name>A0A6H5IUE3_9HYME</name>
<evidence type="ECO:0008006" key="4">
    <source>
        <dbReference type="Google" id="ProtNLM"/>
    </source>
</evidence>
<dbReference type="OrthoDB" id="7614160at2759"/>
<keyword evidence="3" id="KW-1185">Reference proteome</keyword>
<dbReference type="AlphaFoldDB" id="A0A6H5IUE3"/>
<dbReference type="InterPro" id="IPR036875">
    <property type="entry name" value="Znf_CCHC_sf"/>
</dbReference>
<feature type="non-terminal residue" evidence="2">
    <location>
        <position position="67"/>
    </location>
</feature>
<dbReference type="SUPFAM" id="SSF57756">
    <property type="entry name" value="Retrovirus zinc finger-like domains"/>
    <property type="match status" value="1"/>
</dbReference>
<evidence type="ECO:0000313" key="3">
    <source>
        <dbReference type="Proteomes" id="UP000479190"/>
    </source>
</evidence>
<sequence length="67" mass="7772">MRRVNFTVQSNHNVRNDNASTRTRLQCDYCKKPGHTVEKCFKRAYDEQNSSNKSNSTSQDSKKECAK</sequence>
<dbReference type="Proteomes" id="UP000479190">
    <property type="component" value="Unassembled WGS sequence"/>
</dbReference>
<proteinExistence type="predicted"/>
<reference evidence="2 3" key="1">
    <citation type="submission" date="2020-02" db="EMBL/GenBank/DDBJ databases">
        <authorList>
            <person name="Ferguson B K."/>
        </authorList>
    </citation>
    <scope>NUCLEOTIDE SEQUENCE [LARGE SCALE GENOMIC DNA]</scope>
</reference>